<name>A0AA97KQR5_EUBMA</name>
<dbReference type="InterPro" id="IPR013087">
    <property type="entry name" value="Znf_C2H2_type"/>
</dbReference>
<feature type="region of interest" description="Disordered" evidence="1">
    <location>
        <begin position="198"/>
        <end position="251"/>
    </location>
</feature>
<keyword evidence="3" id="KW-1185">Reference proteome</keyword>
<evidence type="ECO:0000256" key="1">
    <source>
        <dbReference type="SAM" id="MobiDB-lite"/>
    </source>
</evidence>
<dbReference type="CTD" id="118472"/>
<dbReference type="Proteomes" id="UP001190640">
    <property type="component" value="Chromosome 2"/>
</dbReference>
<organism evidence="3 4">
    <name type="scientific">Eublepharis macularius</name>
    <name type="common">Leopard gecko</name>
    <name type="synonym">Cyrtodactylus macularius</name>
    <dbReference type="NCBI Taxonomy" id="481883"/>
    <lineage>
        <taxon>Eukaryota</taxon>
        <taxon>Metazoa</taxon>
        <taxon>Chordata</taxon>
        <taxon>Craniata</taxon>
        <taxon>Vertebrata</taxon>
        <taxon>Euteleostomi</taxon>
        <taxon>Lepidosauria</taxon>
        <taxon>Squamata</taxon>
        <taxon>Bifurcata</taxon>
        <taxon>Gekkota</taxon>
        <taxon>Eublepharidae</taxon>
        <taxon>Eublepharinae</taxon>
        <taxon>Eublepharis</taxon>
    </lineage>
</organism>
<evidence type="ECO:0000259" key="2">
    <source>
        <dbReference type="PROSITE" id="PS00028"/>
    </source>
</evidence>
<reference evidence="4" key="1">
    <citation type="submission" date="2025-08" db="UniProtKB">
        <authorList>
            <consortium name="RefSeq"/>
        </authorList>
    </citation>
    <scope>IDENTIFICATION</scope>
    <source>
        <tissue evidence="4">Blood</tissue>
    </source>
</reference>
<dbReference type="GeneID" id="129323813"/>
<evidence type="ECO:0000313" key="3">
    <source>
        <dbReference type="Proteomes" id="UP001190640"/>
    </source>
</evidence>
<gene>
    <name evidence="4" type="primary">ZNF511</name>
</gene>
<dbReference type="RefSeq" id="XP_054826518.1">
    <property type="nucleotide sequence ID" value="XM_054970543.1"/>
</dbReference>
<proteinExistence type="predicted"/>
<accession>A0AA97KQR5</accession>
<dbReference type="InterPro" id="IPR039258">
    <property type="entry name" value="ZNF511"/>
</dbReference>
<feature type="domain" description="C2H2-type" evidence="2">
    <location>
        <begin position="63"/>
        <end position="86"/>
    </location>
</feature>
<dbReference type="KEGG" id="emc:129323813"/>
<evidence type="ECO:0000313" key="4">
    <source>
        <dbReference type="RefSeq" id="XP_054826518.1"/>
    </source>
</evidence>
<feature type="domain" description="C2H2-type" evidence="2">
    <location>
        <begin position="127"/>
        <end position="150"/>
    </location>
</feature>
<protein>
    <submittedName>
        <fullName evidence="4">Zinc finger protein 511</fullName>
    </submittedName>
</protein>
<dbReference type="PROSITE" id="PS00028">
    <property type="entry name" value="ZINC_FINGER_C2H2_1"/>
    <property type="match status" value="2"/>
</dbReference>
<dbReference type="SMART" id="SM00355">
    <property type="entry name" value="ZnF_C2H2"/>
    <property type="match status" value="3"/>
</dbReference>
<dbReference type="PANTHER" id="PTHR21354:SF0">
    <property type="entry name" value="ZINC FINGER PROTEIN 511"/>
    <property type="match status" value="1"/>
</dbReference>
<dbReference type="PANTHER" id="PTHR21354">
    <property type="entry name" value="ZINC FINGER PROTEIN 511"/>
    <property type="match status" value="1"/>
</dbReference>
<sequence>MALPPSRPGPFSFAPARLRLPAGHPFFEDGDVRRHLYLQGALGGGGAEEAEAGGGPGPCELFCPAAGCGEAFGSLESYEHHYQLLHRAVCRSCRRPFPSAHLLDIHLLEWHDSLFQLMAQTRNMYQCLVESCAEKFKSSKDRKDHLIKIHRYPPDFRFDKPMKSKSTKMKSPSRGHTVPMDVNVNFCEHSSEDAMEIGSSETAADKAHQPGMENPLVSPASDTRFSRTRIPPSVCFGQGSTRSFRSGKKRA</sequence>
<dbReference type="AlphaFoldDB" id="A0AA97KQR5"/>